<reference evidence="2" key="1">
    <citation type="journal article" date="2022" name="bioRxiv">
        <title>Sequencing and chromosome-scale assembly of the giantPleurodeles waltlgenome.</title>
        <authorList>
            <person name="Brown T."/>
            <person name="Elewa A."/>
            <person name="Iarovenko S."/>
            <person name="Subramanian E."/>
            <person name="Araus A.J."/>
            <person name="Petzold A."/>
            <person name="Susuki M."/>
            <person name="Suzuki K.-i.T."/>
            <person name="Hayashi T."/>
            <person name="Toyoda A."/>
            <person name="Oliveira C."/>
            <person name="Osipova E."/>
            <person name="Leigh N.D."/>
            <person name="Simon A."/>
            <person name="Yun M.H."/>
        </authorList>
    </citation>
    <scope>NUCLEOTIDE SEQUENCE</scope>
    <source>
        <strain evidence="2">20211129_DDA</strain>
        <tissue evidence="2">Liver</tissue>
    </source>
</reference>
<dbReference type="Proteomes" id="UP001066276">
    <property type="component" value="Chromosome 8"/>
</dbReference>
<protein>
    <submittedName>
        <fullName evidence="2">Uncharacterized protein</fullName>
    </submittedName>
</protein>
<keyword evidence="4" id="KW-1185">Reference proteome</keyword>
<feature type="region of interest" description="Disordered" evidence="1">
    <location>
        <begin position="1"/>
        <end position="55"/>
    </location>
</feature>
<dbReference type="AlphaFoldDB" id="A0AAV7NGZ3"/>
<evidence type="ECO:0000313" key="2">
    <source>
        <dbReference type="EMBL" id="KAJ1113959.1"/>
    </source>
</evidence>
<organism evidence="2 4">
    <name type="scientific">Pleurodeles waltl</name>
    <name type="common">Iberian ribbed newt</name>
    <dbReference type="NCBI Taxonomy" id="8319"/>
    <lineage>
        <taxon>Eukaryota</taxon>
        <taxon>Metazoa</taxon>
        <taxon>Chordata</taxon>
        <taxon>Craniata</taxon>
        <taxon>Vertebrata</taxon>
        <taxon>Euteleostomi</taxon>
        <taxon>Amphibia</taxon>
        <taxon>Batrachia</taxon>
        <taxon>Caudata</taxon>
        <taxon>Salamandroidea</taxon>
        <taxon>Salamandridae</taxon>
        <taxon>Pleurodelinae</taxon>
        <taxon>Pleurodeles</taxon>
    </lineage>
</organism>
<feature type="region of interest" description="Disordered" evidence="1">
    <location>
        <begin position="88"/>
        <end position="114"/>
    </location>
</feature>
<evidence type="ECO:0000313" key="3">
    <source>
        <dbReference type="EMBL" id="KAJ1113962.1"/>
    </source>
</evidence>
<comment type="caution">
    <text evidence="2">The sequence shown here is derived from an EMBL/GenBank/DDBJ whole genome shotgun (WGS) entry which is preliminary data.</text>
</comment>
<evidence type="ECO:0000256" key="1">
    <source>
        <dbReference type="SAM" id="MobiDB-lite"/>
    </source>
</evidence>
<name>A0AAV7NGZ3_PLEWA</name>
<gene>
    <name evidence="2" type="ORF">NDU88_002199</name>
    <name evidence="3" type="ORF">NDU88_002202</name>
</gene>
<accession>A0AAV7NGZ3</accession>
<proteinExistence type="predicted"/>
<evidence type="ECO:0000313" key="4">
    <source>
        <dbReference type="Proteomes" id="UP001066276"/>
    </source>
</evidence>
<dbReference type="EMBL" id="JANPWB010000012">
    <property type="protein sequence ID" value="KAJ1113959.1"/>
    <property type="molecule type" value="Genomic_DNA"/>
</dbReference>
<dbReference type="EMBL" id="JANPWB010000012">
    <property type="protein sequence ID" value="KAJ1113962.1"/>
    <property type="molecule type" value="Genomic_DNA"/>
</dbReference>
<sequence length="114" mass="12034">MSPLHHLIGESVPGPSGLRFTEAQRWWVPRRSDGREASAQGGKAPASLEQARQPGGYPDLLVGCRAIACGPVRVPLRLTGPALLKVPSLADQRRESPQAPPAPGPQSEIVSSAE</sequence>